<dbReference type="OrthoDB" id="16041at2759"/>
<dbReference type="InterPro" id="IPR055129">
    <property type="entry name" value="YEATS_dom"/>
</dbReference>
<comment type="subcellular location">
    <subcellularLocation>
        <location evidence="4">Nucleus</location>
    </subcellularLocation>
</comment>
<evidence type="ECO:0000256" key="2">
    <source>
        <dbReference type="ARBA" id="ARBA00023163"/>
    </source>
</evidence>
<feature type="compositionally biased region" description="Pro residues" evidence="5">
    <location>
        <begin position="337"/>
        <end position="366"/>
    </location>
</feature>
<proteinExistence type="predicted"/>
<keyword evidence="8" id="KW-1185">Reference proteome</keyword>
<dbReference type="Gene3D" id="2.60.40.1970">
    <property type="entry name" value="YEATS domain"/>
    <property type="match status" value="1"/>
</dbReference>
<dbReference type="GO" id="GO:0006355">
    <property type="term" value="P:regulation of DNA-templated transcription"/>
    <property type="evidence" value="ECO:0007669"/>
    <property type="project" value="InterPro"/>
</dbReference>
<feature type="domain" description="YEATS" evidence="6">
    <location>
        <begin position="6"/>
        <end position="151"/>
    </location>
</feature>
<feature type="region of interest" description="Disordered" evidence="5">
    <location>
        <begin position="159"/>
        <end position="184"/>
    </location>
</feature>
<dbReference type="CDD" id="cd16910">
    <property type="entry name" value="YEATS_TFIID14_like"/>
    <property type="match status" value="1"/>
</dbReference>
<dbReference type="InterPro" id="IPR038704">
    <property type="entry name" value="YEAST_sf"/>
</dbReference>
<sequence>MQLNTQLKQQTFSKPIVYGTISYSLGANKKQTDKNTHRWCAYVRGPNNEDLSTFIDKVVFVLHETFTDHQRAITKPPFEVVEKGWGEFDILIQIHFKTHYPQLELVHKLKFYGAKSGGNSQSTKKPVVSEFYDEIVFVNPSVEFYDMLRVEKYLQNEEKLSKESKGEGDNAQMEEEQPAEKEEEEYYDWKQHYLKFDAQDHKQKLDDALVVIKEQNEKTKMDLEKCDKDIEALNKEIEQLQKEQDLKQKKLLEEQQLQQQQQQQQSQDGNQFSYPTPNFQNPQSQSQINEFPNEQIRSIPSTPSNIQQQPPNIPIQNIAPPPQMQNQYNPPNQYPMGQPPAAPMPQQQGPPPPLNMMPNSYAPPNPNIKMNNPYQQPPPNMPM</sequence>
<feature type="compositionally biased region" description="Acidic residues" evidence="5">
    <location>
        <begin position="172"/>
        <end position="184"/>
    </location>
</feature>
<dbReference type="EMBL" id="GG662808">
    <property type="protein sequence ID" value="EAR89954.2"/>
    <property type="molecule type" value="Genomic_DNA"/>
</dbReference>
<dbReference type="InterPro" id="IPR005033">
    <property type="entry name" value="YEATS"/>
</dbReference>
<dbReference type="RefSeq" id="XP_001010199.2">
    <property type="nucleotide sequence ID" value="XM_001010199.2"/>
</dbReference>
<accession>I7MDN7</accession>
<organism evidence="7 8">
    <name type="scientific">Tetrahymena thermophila (strain SB210)</name>
    <dbReference type="NCBI Taxonomy" id="312017"/>
    <lineage>
        <taxon>Eukaryota</taxon>
        <taxon>Sar</taxon>
        <taxon>Alveolata</taxon>
        <taxon>Ciliophora</taxon>
        <taxon>Intramacronucleata</taxon>
        <taxon>Oligohymenophorea</taxon>
        <taxon>Hymenostomatida</taxon>
        <taxon>Tetrahymenina</taxon>
        <taxon>Tetrahymenidae</taxon>
        <taxon>Tetrahymena</taxon>
    </lineage>
</organism>
<gene>
    <name evidence="7" type="ORF">TTHERM_00561450</name>
</gene>
<evidence type="ECO:0000313" key="8">
    <source>
        <dbReference type="Proteomes" id="UP000009168"/>
    </source>
</evidence>
<evidence type="ECO:0000256" key="3">
    <source>
        <dbReference type="ARBA" id="ARBA00023242"/>
    </source>
</evidence>
<feature type="compositionally biased region" description="Low complexity" evidence="5">
    <location>
        <begin position="303"/>
        <end position="336"/>
    </location>
</feature>
<dbReference type="InParanoid" id="I7MDN7"/>
<dbReference type="PROSITE" id="PS51037">
    <property type="entry name" value="YEATS"/>
    <property type="match status" value="1"/>
</dbReference>
<dbReference type="Proteomes" id="UP000009168">
    <property type="component" value="Unassembled WGS sequence"/>
</dbReference>
<dbReference type="Pfam" id="PF03366">
    <property type="entry name" value="YEATS"/>
    <property type="match status" value="1"/>
</dbReference>
<dbReference type="PANTHER" id="PTHR47573:SF1">
    <property type="entry name" value="PROTEIN AF-9 HOMOLOG"/>
    <property type="match status" value="1"/>
</dbReference>
<feature type="region of interest" description="Disordered" evidence="5">
    <location>
        <begin position="254"/>
        <end position="383"/>
    </location>
</feature>
<dbReference type="GeneID" id="7834912"/>
<keyword evidence="2" id="KW-0804">Transcription</keyword>
<dbReference type="FunCoup" id="I7MDN7">
    <property type="interactions" value="277"/>
</dbReference>
<keyword evidence="1" id="KW-0805">Transcription regulation</keyword>
<dbReference type="KEGG" id="tet:TTHERM_00561450"/>
<dbReference type="GO" id="GO:0005634">
    <property type="term" value="C:nucleus"/>
    <property type="evidence" value="ECO:0007669"/>
    <property type="project" value="UniProtKB-SubCell"/>
</dbReference>
<feature type="compositionally biased region" description="Polar residues" evidence="5">
    <location>
        <begin position="268"/>
        <end position="302"/>
    </location>
</feature>
<evidence type="ECO:0000256" key="5">
    <source>
        <dbReference type="SAM" id="MobiDB-lite"/>
    </source>
</evidence>
<dbReference type="PANTHER" id="PTHR47573">
    <property type="entry name" value="PROTEIN AF-9 HOMOLOG"/>
    <property type="match status" value="1"/>
</dbReference>
<evidence type="ECO:0000256" key="1">
    <source>
        <dbReference type="ARBA" id="ARBA00023015"/>
    </source>
</evidence>
<dbReference type="STRING" id="312017.I7MDN7"/>
<feature type="compositionally biased region" description="Low complexity" evidence="5">
    <location>
        <begin position="254"/>
        <end position="267"/>
    </location>
</feature>
<reference evidence="8" key="1">
    <citation type="journal article" date="2006" name="PLoS Biol.">
        <title>Macronuclear genome sequence of the ciliate Tetrahymena thermophila, a model eukaryote.</title>
        <authorList>
            <person name="Eisen J.A."/>
            <person name="Coyne R.S."/>
            <person name="Wu M."/>
            <person name="Wu D."/>
            <person name="Thiagarajan M."/>
            <person name="Wortman J.R."/>
            <person name="Badger J.H."/>
            <person name="Ren Q."/>
            <person name="Amedeo P."/>
            <person name="Jones K.M."/>
            <person name="Tallon L.J."/>
            <person name="Delcher A.L."/>
            <person name="Salzberg S.L."/>
            <person name="Silva J.C."/>
            <person name="Haas B.J."/>
            <person name="Majoros W.H."/>
            <person name="Farzad M."/>
            <person name="Carlton J.M."/>
            <person name="Smith R.K. Jr."/>
            <person name="Garg J."/>
            <person name="Pearlman R.E."/>
            <person name="Karrer K.M."/>
            <person name="Sun L."/>
            <person name="Manning G."/>
            <person name="Elde N.C."/>
            <person name="Turkewitz A.P."/>
            <person name="Asai D.J."/>
            <person name="Wilkes D.E."/>
            <person name="Wang Y."/>
            <person name="Cai H."/>
            <person name="Collins K."/>
            <person name="Stewart B.A."/>
            <person name="Lee S.R."/>
            <person name="Wilamowska K."/>
            <person name="Weinberg Z."/>
            <person name="Ruzzo W.L."/>
            <person name="Wloga D."/>
            <person name="Gaertig J."/>
            <person name="Frankel J."/>
            <person name="Tsao C.-C."/>
            <person name="Gorovsky M.A."/>
            <person name="Keeling P.J."/>
            <person name="Waller R.F."/>
            <person name="Patron N.J."/>
            <person name="Cherry J.M."/>
            <person name="Stover N.A."/>
            <person name="Krieger C.J."/>
            <person name="del Toro C."/>
            <person name="Ryder H.F."/>
            <person name="Williamson S.C."/>
            <person name="Barbeau R.A."/>
            <person name="Hamilton E.P."/>
            <person name="Orias E."/>
        </authorList>
    </citation>
    <scope>NUCLEOTIDE SEQUENCE [LARGE SCALE GENOMIC DNA]</scope>
    <source>
        <strain evidence="8">SB210</strain>
    </source>
</reference>
<keyword evidence="3 4" id="KW-0539">Nucleus</keyword>
<dbReference type="eggNOG" id="KOG3149">
    <property type="taxonomic scope" value="Eukaryota"/>
</dbReference>
<evidence type="ECO:0000259" key="6">
    <source>
        <dbReference type="PROSITE" id="PS51037"/>
    </source>
</evidence>
<dbReference type="AlphaFoldDB" id="I7MDN7"/>
<evidence type="ECO:0000256" key="4">
    <source>
        <dbReference type="PROSITE-ProRule" id="PRU00376"/>
    </source>
</evidence>
<protein>
    <submittedName>
        <fullName evidence="7">YEATS domain protein, putative</fullName>
    </submittedName>
</protein>
<feature type="compositionally biased region" description="Basic and acidic residues" evidence="5">
    <location>
        <begin position="159"/>
        <end position="168"/>
    </location>
</feature>
<name>I7MDN7_TETTS</name>
<evidence type="ECO:0000313" key="7">
    <source>
        <dbReference type="EMBL" id="EAR89954.2"/>
    </source>
</evidence>